<keyword evidence="3" id="KW-1185">Reference proteome</keyword>
<evidence type="ECO:0000256" key="1">
    <source>
        <dbReference type="SAM" id="Coils"/>
    </source>
</evidence>
<name>A0A449B500_9BACT</name>
<keyword evidence="1" id="KW-0175">Coiled coil</keyword>
<accession>A0A449B500</accession>
<gene>
    <name evidence="2" type="ORF">NCTC10168_00573</name>
</gene>
<dbReference type="EMBL" id="LR215037">
    <property type="protein sequence ID" value="VEU75646.1"/>
    <property type="molecule type" value="Genomic_DNA"/>
</dbReference>
<feature type="coiled-coil region" evidence="1">
    <location>
        <begin position="147"/>
        <end position="274"/>
    </location>
</feature>
<dbReference type="KEGG" id="mmau:NCTC10168_00573"/>
<sequence>MIDQASQAIQTRLGFLQRLRVFYLYFQEKSNQYQTLLDEVNRGEKPATDFHVLLFRISGELAEFLNNTQSNPFPPFVGRIVSQIKNLIDTNNQTITTKYRLSVHTLYETYNSIQTNYGDALRLEQVAQIELESLKAQKTSFEKIQTNSELQNQLQKVKENVSILESFSEKQNEYNNLFNHLYPAELDNSLAILSDAEKKMKELEETISTFLNNDLVVKKARENLDSLKDTKSKLNKSLDEIKEIDKSSGFEEAFNELNQKLEEFEKVVDNFSNDYKYSLFYVTLRVQGLLGENSSSIDRRNAINDILKQTNFSNDEKNVLVTTVEYFDNIKRPKNIRDQISTIHDSVLLIVDKLANAYKQTAPLKSKFIDELKEDFNNKVLSVFAQLNEADKNNASISEQIKNINNAITNFDKELAKEHIQSELLDVYKSRLNNISQELALIVSEDARGGYINSLLALLVHDAWERYNKEEEKLTRILLPVVTFESINDKGKLISEVNKKISEIDAEIESERLFLNLDPSKRDEKEAKIADLEAQKSKEQEKIKSLEKITEIIKGLERYTGEYVKYDRNTFTSTNDIRSLFNATVDTFITRENNINTSLNRAKEKLSEFREYFNINISSYDLDKRLLNIYNKAVDDSSNLLINSRINEINRQTLENALLTEKGFDLLNSEEIHISKSRIKLIDELTKKGILKANATDEEINNLIYKVNLTNITKDNSVLTLTFRERSKTSNAAYSPDYITPSLRGYSNKFIKVNIDANISDKRVSAINEIFSELGYKKLVSPTLIKESGNILNSETGLSEKGYDVFADAYENLTSNLLEEVPYAGEWLNGEHIVKKLDENGEFVYSIENGPYLGFSKDSRVGLWAILKMSDPNFKGISTDFLKFVGAHEYGHHMTLNGAQDLGNKGNKPIFISALTPNGTPNINNYYSRDVVELYLDARTHVKMGAKRLLDQFGVLRDYGEYPEFYFAKKENDSISYEDKVETLVKSLESEKDIWGVDLNDQSLREALKNKKRRFLQNFSGLLEAVKARREANGLVAKDDEKWLQPFDLWILNAVDNFSATLNPSMSGTAKYMVKENGKYVYKDASIRMLDGVLKDGAGNKVVFEEQVQDNEVRFLPKVVDGERNSEGQYILIREVLMKNKNGSPVINVPLNVRLDDQNNPNYDANAVQYVNSTIDRITRAIQSLIVERYTINGWDNSTTNLSVEPRINIDFGALRSTFGNAAPSTIADLFFNIYKDYVKNRDPEAGQYNGGPRNNLMKYYNNDGTLNTTEFTQTVPSSLIYANPRIVSQNNELSFGNVISTIFSSGNKFNNVMSGGEGQILFIDKEHQYLPNVNNTKAFGQMFFNDSIGENLIRRFEIKRNLRWMASYTPQFISNRTNANVIWLMKDSRNNDINGTAFNNYEYDNLAKLSINYNDRLANEDSNAISGLFGYIKDKNNRKAGEISFDNYNDWLDFVTVDLRKARYNSNTKTIDWNIDYVSSKVDIEEFKNNFESNVLVKLRNNDEEVYNAYLEFFKEANKDTTNQLWANEIMKRFSLTDYAMYTSNITIQDIKDNPDYAWIFDAKLGYGEFKKESFRIENHNPEEWQISTDGIISAYEKLAEKFESSLSSLNLYDTLIFDSKIQGYSDQTFINVSLRKFDLLSIFS</sequence>
<evidence type="ECO:0000313" key="2">
    <source>
        <dbReference type="EMBL" id="VEU75646.1"/>
    </source>
</evidence>
<dbReference type="RefSeq" id="WP_129646926.1">
    <property type="nucleotide sequence ID" value="NZ_LR215037.1"/>
</dbReference>
<protein>
    <recommendedName>
        <fullName evidence="4">PDxFFG protein</fullName>
    </recommendedName>
</protein>
<evidence type="ECO:0000313" key="3">
    <source>
        <dbReference type="Proteomes" id="UP000290243"/>
    </source>
</evidence>
<feature type="coiled-coil region" evidence="1">
    <location>
        <begin position="522"/>
        <end position="549"/>
    </location>
</feature>
<reference evidence="2 3" key="1">
    <citation type="submission" date="2019-01" db="EMBL/GenBank/DDBJ databases">
        <authorList>
            <consortium name="Pathogen Informatics"/>
        </authorList>
    </citation>
    <scope>NUCLEOTIDE SEQUENCE [LARGE SCALE GENOMIC DNA]</scope>
    <source>
        <strain evidence="2 3">NCTC10168</strain>
    </source>
</reference>
<dbReference type="Proteomes" id="UP000290243">
    <property type="component" value="Chromosome"/>
</dbReference>
<proteinExistence type="predicted"/>
<evidence type="ECO:0008006" key="4">
    <source>
        <dbReference type="Google" id="ProtNLM"/>
    </source>
</evidence>
<organism evidence="2 3">
    <name type="scientific">Mycoplasmopsis maculosa</name>
    <dbReference type="NCBI Taxonomy" id="114885"/>
    <lineage>
        <taxon>Bacteria</taxon>
        <taxon>Bacillati</taxon>
        <taxon>Mycoplasmatota</taxon>
        <taxon>Mycoplasmoidales</taxon>
        <taxon>Metamycoplasmataceae</taxon>
        <taxon>Mycoplasmopsis</taxon>
    </lineage>
</organism>
<dbReference type="OrthoDB" id="403891at2"/>